<dbReference type="EMBL" id="VUMT01000022">
    <property type="protein sequence ID" value="MSS64612.1"/>
    <property type="molecule type" value="Genomic_DNA"/>
</dbReference>
<dbReference type="AlphaFoldDB" id="A0A6L5Y0Y0"/>
<evidence type="ECO:0000313" key="6">
    <source>
        <dbReference type="EMBL" id="MSS64612.1"/>
    </source>
</evidence>
<evidence type="ECO:0000256" key="3">
    <source>
        <dbReference type="ARBA" id="ARBA00022989"/>
    </source>
</evidence>
<keyword evidence="3 5" id="KW-1133">Transmembrane helix</keyword>
<reference evidence="6 7" key="1">
    <citation type="submission" date="2019-08" db="EMBL/GenBank/DDBJ databases">
        <title>In-depth cultivation of the pig gut microbiome towards novel bacterial diversity and tailored functional studies.</title>
        <authorList>
            <person name="Wylensek D."/>
            <person name="Hitch T.C.A."/>
            <person name="Clavel T."/>
        </authorList>
    </citation>
    <scope>NUCLEOTIDE SEQUENCE [LARGE SCALE GENOMIC DNA]</scope>
    <source>
        <strain evidence="6 7">WCA-693-APC-MOT-I</strain>
    </source>
</reference>
<dbReference type="GO" id="GO:0016020">
    <property type="term" value="C:membrane"/>
    <property type="evidence" value="ECO:0007669"/>
    <property type="project" value="UniProtKB-SubCell"/>
</dbReference>
<evidence type="ECO:0000256" key="4">
    <source>
        <dbReference type="ARBA" id="ARBA00023136"/>
    </source>
</evidence>
<sequence>METVINKTNVMSGAVVTLASYILGPYWFLFGIFLALNVIDYATGYIKAKFYNKNESSAVGAKGIVKKVMYWLIILMAFLISIAFKQIGSMFGMDLGFVVFLGYLTLATYIVNETRSIIENAYEMNMKVPEWLIKGLDIVESKIDIEAENKMEKK</sequence>
<gene>
    <name evidence="6" type="ORF">FYJ58_12110</name>
</gene>
<keyword evidence="2 5" id="KW-0812">Transmembrane</keyword>
<feature type="transmembrane region" description="Helical" evidence="5">
    <location>
        <begin position="68"/>
        <end position="84"/>
    </location>
</feature>
<dbReference type="Pfam" id="PF05105">
    <property type="entry name" value="Phage_holin_4_1"/>
    <property type="match status" value="1"/>
</dbReference>
<dbReference type="InterPro" id="IPR006480">
    <property type="entry name" value="Phage_holin_4_1"/>
</dbReference>
<keyword evidence="7" id="KW-1185">Reference proteome</keyword>
<evidence type="ECO:0000256" key="1">
    <source>
        <dbReference type="ARBA" id="ARBA00004141"/>
    </source>
</evidence>
<organism evidence="6 7">
    <name type="scientific">Velocimicrobium porci</name>
    <dbReference type="NCBI Taxonomy" id="2606634"/>
    <lineage>
        <taxon>Bacteria</taxon>
        <taxon>Bacillati</taxon>
        <taxon>Bacillota</taxon>
        <taxon>Clostridia</taxon>
        <taxon>Lachnospirales</taxon>
        <taxon>Lachnospiraceae</taxon>
        <taxon>Velocimicrobium</taxon>
    </lineage>
</organism>
<protein>
    <submittedName>
        <fullName evidence="6">Phage holin family protein</fullName>
    </submittedName>
</protein>
<comment type="caution">
    <text evidence="6">The sequence shown here is derived from an EMBL/GenBank/DDBJ whole genome shotgun (WGS) entry which is preliminary data.</text>
</comment>
<dbReference type="RefSeq" id="WP_154520001.1">
    <property type="nucleotide sequence ID" value="NZ_VUMT01000022.1"/>
</dbReference>
<evidence type="ECO:0000256" key="2">
    <source>
        <dbReference type="ARBA" id="ARBA00022692"/>
    </source>
</evidence>
<dbReference type="NCBIfam" id="TIGR01593">
    <property type="entry name" value="holin_tox_secr"/>
    <property type="match status" value="1"/>
</dbReference>
<proteinExistence type="predicted"/>
<name>A0A6L5Y0Y0_9FIRM</name>
<keyword evidence="4 5" id="KW-0472">Membrane</keyword>
<feature type="transmembrane region" description="Helical" evidence="5">
    <location>
        <begin position="90"/>
        <end position="111"/>
    </location>
</feature>
<comment type="subcellular location">
    <subcellularLocation>
        <location evidence="1">Membrane</location>
        <topology evidence="1">Multi-pass membrane protein</topology>
    </subcellularLocation>
</comment>
<evidence type="ECO:0000256" key="5">
    <source>
        <dbReference type="SAM" id="Phobius"/>
    </source>
</evidence>
<dbReference type="Proteomes" id="UP000482209">
    <property type="component" value="Unassembled WGS sequence"/>
</dbReference>
<feature type="transmembrane region" description="Helical" evidence="5">
    <location>
        <begin position="26"/>
        <end position="48"/>
    </location>
</feature>
<accession>A0A6L5Y0Y0</accession>
<evidence type="ECO:0000313" key="7">
    <source>
        <dbReference type="Proteomes" id="UP000482209"/>
    </source>
</evidence>